<keyword evidence="1" id="KW-0812">Transmembrane</keyword>
<dbReference type="AlphaFoldDB" id="A0A375H1J4"/>
<keyword evidence="1" id="KW-0472">Membrane</keyword>
<name>A0A375H1J4_9BURK</name>
<dbReference type="EMBL" id="OFTC01000028">
    <property type="protein sequence ID" value="SOZ37194.1"/>
    <property type="molecule type" value="Genomic_DNA"/>
</dbReference>
<reference evidence="4 5" key="1">
    <citation type="submission" date="2018-01" db="EMBL/GenBank/DDBJ databases">
        <authorList>
            <person name="Clerissi C."/>
        </authorList>
    </citation>
    <scope>NUCLEOTIDE SEQUENCE [LARGE SCALE GENOMIC DNA]</scope>
    <source>
        <strain evidence="2">Cupriavidus taiwanensis STM 6082</strain>
        <strain evidence="3">Cupriavidus taiwanensis STM 6160</strain>
    </source>
</reference>
<accession>A0A375H1J4</accession>
<organism evidence="3 4">
    <name type="scientific">Cupriavidus neocaledonicus</name>
    <dbReference type="NCBI Taxonomy" id="1040979"/>
    <lineage>
        <taxon>Bacteria</taxon>
        <taxon>Pseudomonadati</taxon>
        <taxon>Pseudomonadota</taxon>
        <taxon>Betaproteobacteria</taxon>
        <taxon>Burkholderiales</taxon>
        <taxon>Burkholderiaceae</taxon>
        <taxon>Cupriavidus</taxon>
    </lineage>
</organism>
<evidence type="ECO:0000313" key="2">
    <source>
        <dbReference type="EMBL" id="SOZ37194.1"/>
    </source>
</evidence>
<dbReference type="RefSeq" id="WP_035849298.1">
    <property type="nucleotide sequence ID" value="NZ_AQUR01000101.1"/>
</dbReference>
<evidence type="ECO:0000313" key="4">
    <source>
        <dbReference type="Proteomes" id="UP000255168"/>
    </source>
</evidence>
<dbReference type="EMBL" id="LT984806">
    <property type="protein sequence ID" value="SPD45771.1"/>
    <property type="molecule type" value="Genomic_DNA"/>
</dbReference>
<dbReference type="Proteomes" id="UP000255168">
    <property type="component" value="Chromosome I"/>
</dbReference>
<feature type="transmembrane region" description="Helical" evidence="1">
    <location>
        <begin position="21"/>
        <end position="41"/>
    </location>
</feature>
<dbReference type="InterPro" id="IPR007047">
    <property type="entry name" value="Flp_Fap"/>
</dbReference>
<sequence>MQRPDVLRKDFQHDERGVTSMEYALLGALIAMVILSAVTLLGTQVRTLYDLVVSVMPLMP</sequence>
<keyword evidence="1" id="KW-1133">Transmembrane helix</keyword>
<proteinExistence type="predicted"/>
<protein>
    <submittedName>
        <fullName evidence="2">Flp/Fap pilin protein</fullName>
    </submittedName>
    <submittedName>
        <fullName evidence="3">Pilus assembly protein Flp/PilA</fullName>
    </submittedName>
</protein>
<keyword evidence="5" id="KW-1185">Reference proteome</keyword>
<gene>
    <name evidence="2" type="ORF">CBM2605_A60438</name>
    <name evidence="3" type="ORF">CBM2607_10708</name>
</gene>
<evidence type="ECO:0000256" key="1">
    <source>
        <dbReference type="SAM" id="Phobius"/>
    </source>
</evidence>
<evidence type="ECO:0000313" key="5">
    <source>
        <dbReference type="Proteomes" id="UP000256710"/>
    </source>
</evidence>
<dbReference type="Proteomes" id="UP000256710">
    <property type="component" value="Unassembled WGS sequence"/>
</dbReference>
<evidence type="ECO:0000313" key="3">
    <source>
        <dbReference type="EMBL" id="SPD45771.1"/>
    </source>
</evidence>
<dbReference type="Pfam" id="PF04964">
    <property type="entry name" value="Flp_Fap"/>
    <property type="match status" value="1"/>
</dbReference>